<proteinExistence type="predicted"/>
<comment type="caution">
    <text evidence="2">The sequence shown here is derived from an EMBL/GenBank/DDBJ whole genome shotgun (WGS) entry which is preliminary data.</text>
</comment>
<evidence type="ECO:0000256" key="1">
    <source>
        <dbReference type="SAM" id="MobiDB-lite"/>
    </source>
</evidence>
<dbReference type="RefSeq" id="WP_219669549.1">
    <property type="nucleotide sequence ID" value="NZ_WTFF01000192.1"/>
</dbReference>
<dbReference type="EMBL" id="WTFF01000192">
    <property type="protein sequence ID" value="MBW5484789.1"/>
    <property type="molecule type" value="Genomic_DNA"/>
</dbReference>
<protein>
    <submittedName>
        <fullName evidence="2">Uncharacterized protein</fullName>
    </submittedName>
</protein>
<reference evidence="2 3" key="1">
    <citation type="submission" date="2019-12" db="EMBL/GenBank/DDBJ databases">
        <title>Genome sequence of Streptomyces bambusae.</title>
        <authorList>
            <person name="Bansal K."/>
            <person name="Choksket S."/>
            <person name="Korpole S."/>
            <person name="Patil P.B."/>
        </authorList>
    </citation>
    <scope>NUCLEOTIDE SEQUENCE [LARGE SCALE GENOMIC DNA]</scope>
    <source>
        <strain evidence="2 3">SK60</strain>
    </source>
</reference>
<dbReference type="Proteomes" id="UP000812013">
    <property type="component" value="Unassembled WGS sequence"/>
</dbReference>
<evidence type="ECO:0000313" key="3">
    <source>
        <dbReference type="Proteomes" id="UP000812013"/>
    </source>
</evidence>
<organism evidence="2 3">
    <name type="scientific">Streptomyces bambusae</name>
    <dbReference type="NCBI Taxonomy" id="1550616"/>
    <lineage>
        <taxon>Bacteria</taxon>
        <taxon>Bacillati</taxon>
        <taxon>Actinomycetota</taxon>
        <taxon>Actinomycetes</taxon>
        <taxon>Kitasatosporales</taxon>
        <taxon>Streptomycetaceae</taxon>
        <taxon>Streptomyces</taxon>
    </lineage>
</organism>
<sequence>MTPAVDTTALVAAMTATDRAHRLLKEARDLLAAAKVSRDQDQWMVAGSPVQTLQGADDMCRGAGQLLGELALAVGYATAGMDERAEHHRRRAGQGFIGLGGGDRMARPLPAPTTEALELLHSLTLFEPDFRDRIHQVLTAAEATYPDPAQFRNLPRPTAAPDEAADRRTA</sequence>
<gene>
    <name evidence="2" type="ORF">GPJ59_23635</name>
</gene>
<name>A0ABS6ZAJ5_9ACTN</name>
<accession>A0ABS6ZAJ5</accession>
<feature type="region of interest" description="Disordered" evidence="1">
    <location>
        <begin position="145"/>
        <end position="170"/>
    </location>
</feature>
<evidence type="ECO:0000313" key="2">
    <source>
        <dbReference type="EMBL" id="MBW5484789.1"/>
    </source>
</evidence>
<keyword evidence="3" id="KW-1185">Reference proteome</keyword>